<name>A0A1E3S259_9MYCO</name>
<dbReference type="InterPro" id="IPR036286">
    <property type="entry name" value="LexA/Signal_pep-like_sf"/>
</dbReference>
<sequence length="113" mass="12319">MGRNHGLRSWPLRRFTVVEDSMRPALAPGDGLLGLRCGTPRPGQLRVFRDPLLSSRWLVKRVGGVRGTGRTATFEARSDNSGAPGAVDSRDFGWVPAAESYRVVCTVRRKVGG</sequence>
<dbReference type="CDD" id="cd06530">
    <property type="entry name" value="S26_SPase_I"/>
    <property type="match status" value="1"/>
</dbReference>
<evidence type="ECO:0000313" key="2">
    <source>
        <dbReference type="Proteomes" id="UP000094243"/>
    </source>
</evidence>
<accession>A0A1E3S259</accession>
<protein>
    <submittedName>
        <fullName evidence="1">S26 family signal peptidase</fullName>
    </submittedName>
</protein>
<dbReference type="OrthoDB" id="1467636at2"/>
<comment type="caution">
    <text evidence="1">The sequence shown here is derived from an EMBL/GenBank/DDBJ whole genome shotgun (WGS) entry which is preliminary data.</text>
</comment>
<organism evidence="1 2">
    <name type="scientific">Mycolicibacterium holsaticum</name>
    <dbReference type="NCBI Taxonomy" id="152142"/>
    <lineage>
        <taxon>Bacteria</taxon>
        <taxon>Bacillati</taxon>
        <taxon>Actinomycetota</taxon>
        <taxon>Actinomycetes</taxon>
        <taxon>Mycobacteriales</taxon>
        <taxon>Mycobacteriaceae</taxon>
        <taxon>Mycolicibacterium</taxon>
    </lineage>
</organism>
<dbReference type="AlphaFoldDB" id="A0A1E3S259"/>
<dbReference type="Proteomes" id="UP000094243">
    <property type="component" value="Unassembled WGS sequence"/>
</dbReference>
<reference evidence="2" key="1">
    <citation type="submission" date="2016-09" db="EMBL/GenBank/DDBJ databases">
        <authorList>
            <person name="Greninger A.L."/>
            <person name="Jerome K.R."/>
            <person name="Mcnair B."/>
            <person name="Wallis C."/>
            <person name="Fang F."/>
        </authorList>
    </citation>
    <scope>NUCLEOTIDE SEQUENCE [LARGE SCALE GENOMIC DNA]</scope>
    <source>
        <strain evidence="2">M7</strain>
    </source>
</reference>
<dbReference type="RefSeq" id="WP_069403511.1">
    <property type="nucleotide sequence ID" value="NZ_JBHRZJ010000014.1"/>
</dbReference>
<dbReference type="GO" id="GO:0004252">
    <property type="term" value="F:serine-type endopeptidase activity"/>
    <property type="evidence" value="ECO:0007669"/>
    <property type="project" value="InterPro"/>
</dbReference>
<dbReference type="Gene3D" id="2.10.109.10">
    <property type="entry name" value="Umud Fragment, subunit A"/>
    <property type="match status" value="1"/>
</dbReference>
<dbReference type="GO" id="GO:0006465">
    <property type="term" value="P:signal peptide processing"/>
    <property type="evidence" value="ECO:0007669"/>
    <property type="project" value="InterPro"/>
</dbReference>
<keyword evidence="2" id="KW-1185">Reference proteome</keyword>
<evidence type="ECO:0000313" key="1">
    <source>
        <dbReference type="EMBL" id="ODQ96256.1"/>
    </source>
</evidence>
<proteinExistence type="predicted"/>
<dbReference type="EMBL" id="MIGZ01000005">
    <property type="protein sequence ID" value="ODQ96256.1"/>
    <property type="molecule type" value="Genomic_DNA"/>
</dbReference>
<dbReference type="InterPro" id="IPR019533">
    <property type="entry name" value="Peptidase_S26"/>
</dbReference>
<gene>
    <name evidence="1" type="ORF">BHQ17_01805</name>
</gene>
<dbReference type="SUPFAM" id="SSF51306">
    <property type="entry name" value="LexA/Signal peptidase"/>
    <property type="match status" value="1"/>
</dbReference>